<dbReference type="InterPro" id="IPR052016">
    <property type="entry name" value="Bact_Sigma-Reg"/>
</dbReference>
<keyword evidence="5" id="KW-1185">Reference proteome</keyword>
<proteinExistence type="predicted"/>
<sequence length="621" mass="72379">MKTNSLKYELYSKLKIFINLYVALFFIFIGTSIISFYFYIGYRNIQSTVITLKIYANTIENNVSDIVNYANILIKQQNYNEKKFIYVINNYFKHYKKDYSFTGIGYASINKEYNTYSFIDLSKKSRIQNLNNIYKKDNGYKNTSWFKDFKDIKSTTYISPQVSRTGEKGKLLLTVIAPIKKASHNIGLLIIDINISRKLSNFIHKYDPEISNNLKLYLVSNPYFSHTNYQIFNISRSNNKITQTHDKQITKLLVNKASYEVNSNSIFYKKTFLNNAMTIILALNWNIILFIIASYTLLTFIIFLLINNFFLNKISKTTAEISDTISLLSNNIFNILKNNETAISNRGIVRDKLITETMYLYKSYRKIRFLLNDVKKLSFYDGEMNLAKKLQQRIIKTKDNVYFKNNFYKVNIDIASKAADKRSGDLYLTYIKNNKIYILIGDSTGKNITATIHALFCLFAIEKIIDKYTNFDDIAYKINEYICNQDLEGMFLSSIILEIDLDKQIIRYINAGHELPIINKQENLYILKQDDYDIVFGAIPKYIYQIRNINFNELLNGSIYIYTDGITEANIVNNQMLGIDSFIEILKYNDDVGKIIDNINNQELNGIHDDKTLIKISLNSL</sequence>
<dbReference type="PANTHER" id="PTHR43156:SF2">
    <property type="entry name" value="STAGE II SPORULATION PROTEIN E"/>
    <property type="match status" value="1"/>
</dbReference>
<evidence type="ECO:0000313" key="5">
    <source>
        <dbReference type="Proteomes" id="UP000249910"/>
    </source>
</evidence>
<keyword evidence="2" id="KW-0472">Membrane</keyword>
<dbReference type="InterPro" id="IPR001932">
    <property type="entry name" value="PPM-type_phosphatase-like_dom"/>
</dbReference>
<dbReference type="Proteomes" id="UP000249910">
    <property type="component" value="Chromosome"/>
</dbReference>
<feature type="transmembrane region" description="Helical" evidence="2">
    <location>
        <begin position="279"/>
        <end position="306"/>
    </location>
</feature>
<protein>
    <recommendedName>
        <fullName evidence="3">PPM-type phosphatase domain-containing protein</fullName>
    </recommendedName>
</protein>
<dbReference type="PANTHER" id="PTHR43156">
    <property type="entry name" value="STAGE II SPORULATION PROTEIN E-RELATED"/>
    <property type="match status" value="1"/>
</dbReference>
<evidence type="ECO:0000259" key="3">
    <source>
        <dbReference type="SMART" id="SM00331"/>
    </source>
</evidence>
<dbReference type="Pfam" id="PF07228">
    <property type="entry name" value="SpoIIE"/>
    <property type="match status" value="1"/>
</dbReference>
<evidence type="ECO:0000313" key="4">
    <source>
        <dbReference type="EMBL" id="ASG68303.1"/>
    </source>
</evidence>
<dbReference type="Gene3D" id="3.60.40.10">
    <property type="entry name" value="PPM-type phosphatase domain"/>
    <property type="match status" value="1"/>
</dbReference>
<dbReference type="InterPro" id="IPR036457">
    <property type="entry name" value="PPM-type-like_dom_sf"/>
</dbReference>
<evidence type="ECO:0000256" key="1">
    <source>
        <dbReference type="ARBA" id="ARBA00022801"/>
    </source>
</evidence>
<feature type="transmembrane region" description="Helical" evidence="2">
    <location>
        <begin position="20"/>
        <end position="40"/>
    </location>
</feature>
<dbReference type="SMART" id="SM00331">
    <property type="entry name" value="PP2C_SIG"/>
    <property type="match status" value="1"/>
</dbReference>
<gene>
    <name evidence="4" type="ORF">CDV26_07795</name>
</gene>
<evidence type="ECO:0000256" key="2">
    <source>
        <dbReference type="SAM" id="Phobius"/>
    </source>
</evidence>
<dbReference type="RefSeq" id="WP_088772796.1">
    <property type="nucleotide sequence ID" value="NZ_CP022132.1"/>
</dbReference>
<keyword evidence="2" id="KW-1133">Transmembrane helix</keyword>
<dbReference type="EMBL" id="CP022132">
    <property type="protein sequence ID" value="ASG68303.1"/>
    <property type="molecule type" value="Genomic_DNA"/>
</dbReference>
<organism evidence="4 5">
    <name type="scientific">Francisella halioticida</name>
    <dbReference type="NCBI Taxonomy" id="549298"/>
    <lineage>
        <taxon>Bacteria</taxon>
        <taxon>Pseudomonadati</taxon>
        <taxon>Pseudomonadota</taxon>
        <taxon>Gammaproteobacteria</taxon>
        <taxon>Thiotrichales</taxon>
        <taxon>Francisellaceae</taxon>
        <taxon>Francisella</taxon>
    </lineage>
</organism>
<feature type="domain" description="PPM-type phosphatase" evidence="3">
    <location>
        <begin position="407"/>
        <end position="618"/>
    </location>
</feature>
<keyword evidence="2" id="KW-0812">Transmembrane</keyword>
<name>A0ABM6M045_9GAMM</name>
<keyword evidence="1" id="KW-0378">Hydrolase</keyword>
<reference evidence="4 5" key="1">
    <citation type="submission" date="2017-06" db="EMBL/GenBank/DDBJ databases">
        <title>Complete genome of Francisella halioticida.</title>
        <authorList>
            <person name="Sjodin A."/>
        </authorList>
    </citation>
    <scope>NUCLEOTIDE SEQUENCE [LARGE SCALE GENOMIC DNA]</scope>
    <source>
        <strain evidence="4 5">DSM 23729</strain>
    </source>
</reference>
<accession>A0ABM6M045</accession>